<dbReference type="AlphaFoldDB" id="A0A6C0KER3"/>
<proteinExistence type="predicted"/>
<feature type="region of interest" description="Disordered" evidence="1">
    <location>
        <begin position="1"/>
        <end position="114"/>
    </location>
</feature>
<sequence>MKSPRKVKKTPRKSPVRSKKTSRKSPSRAKKTPRKSPVRSKKTSRKSPVRAKKTNRKSPVRAPSERPSWNIQIPMSSGARARVARSNRGYSIAPMEAGDDHMHRGQGNQEEDLQAPTNGLNINGTLVSSISGPVSFCYLKPNKTVYEKGNARYFPLIIMFGDTHRKMTGICEQCVCSVKYKSCCYALDDPSFLGLLDTLADNKHPVDFYTETFLAGTGIGFTGGTMETLTTGKMLSCYQKRLRDTKFYKDNCPTRNIRWHAGDVRQAFNMGKIFANLNNKFSTSMSNDIGVDMSYIKLSENYDIDTTIITKYMTRNYIESIFSASRRFLAFSNEDRYTICQNQECKSLNVNLGLFCVHCGKKYPDDIFSRIDAANNLFSMTPLKSVDGFYTFLNDNLFTPTGIDFTKFSDALFSLMTVENSLIAKQISKQNYPPFRDIKMWSNMFASSLDASPDELPIAWDIITPLNTSNLSKFRRYQISYYALENITLRFLDIYTISRIFKKPDDGIRSSLSFGFFGDLHAINISKQIRSMGYDIVYSKDRDPDSSKNYDNDEYAVKNKFRCITIEKDINLTEDLRVHNEAIDSEGDSKNVK</sequence>
<reference evidence="2" key="1">
    <citation type="journal article" date="2020" name="Nature">
        <title>Giant virus diversity and host interactions through global metagenomics.</title>
        <authorList>
            <person name="Schulz F."/>
            <person name="Roux S."/>
            <person name="Paez-Espino D."/>
            <person name="Jungbluth S."/>
            <person name="Walsh D.A."/>
            <person name="Denef V.J."/>
            <person name="McMahon K.D."/>
            <person name="Konstantinidis K.T."/>
            <person name="Eloe-Fadrosh E.A."/>
            <person name="Kyrpides N.C."/>
            <person name="Woyke T."/>
        </authorList>
    </citation>
    <scope>NUCLEOTIDE SEQUENCE</scope>
    <source>
        <strain evidence="2">GVMAG-S-3300010158-109</strain>
    </source>
</reference>
<protein>
    <submittedName>
        <fullName evidence="2">Uncharacterized protein</fullName>
    </submittedName>
</protein>
<feature type="compositionally biased region" description="Basic residues" evidence="1">
    <location>
        <begin position="1"/>
        <end position="59"/>
    </location>
</feature>
<organism evidence="2">
    <name type="scientific">viral metagenome</name>
    <dbReference type="NCBI Taxonomy" id="1070528"/>
    <lineage>
        <taxon>unclassified sequences</taxon>
        <taxon>metagenomes</taxon>
        <taxon>organismal metagenomes</taxon>
    </lineage>
</organism>
<evidence type="ECO:0000313" key="2">
    <source>
        <dbReference type="EMBL" id="QHU15833.1"/>
    </source>
</evidence>
<evidence type="ECO:0000256" key="1">
    <source>
        <dbReference type="SAM" id="MobiDB-lite"/>
    </source>
</evidence>
<dbReference type="EMBL" id="MN740868">
    <property type="protein sequence ID" value="QHU15833.1"/>
    <property type="molecule type" value="Genomic_DNA"/>
</dbReference>
<accession>A0A6C0KER3</accession>
<name>A0A6C0KER3_9ZZZZ</name>